<dbReference type="Pfam" id="PF14947">
    <property type="entry name" value="HTH_45"/>
    <property type="match status" value="1"/>
</dbReference>
<dbReference type="AlphaFoldDB" id="A0AAP2RBX7"/>
<accession>A0AAP2RBX7</accession>
<dbReference type="Gene3D" id="1.10.10.10">
    <property type="entry name" value="Winged helix-like DNA-binding domain superfamily/Winged helix DNA-binding domain"/>
    <property type="match status" value="1"/>
</dbReference>
<dbReference type="Proteomes" id="UP001320159">
    <property type="component" value="Unassembled WGS sequence"/>
</dbReference>
<evidence type="ECO:0000259" key="1">
    <source>
        <dbReference type="Pfam" id="PF14947"/>
    </source>
</evidence>
<reference evidence="2 3" key="1">
    <citation type="submission" date="2017-11" db="EMBL/GenBank/DDBJ databases">
        <title>Isolation and Characterization of Family Methanocellaceae Species from Potential Methane Hydrate Area Offshore Southwestern Taiwan.</title>
        <authorList>
            <person name="Zhang W.-L."/>
            <person name="Chen W.-C."/>
            <person name="Lai M.-C."/>
            <person name="Chen S.-C."/>
        </authorList>
    </citation>
    <scope>NUCLEOTIDE SEQUENCE [LARGE SCALE GENOMIC DNA]</scope>
    <source>
        <strain evidence="2 3">CWC-04</strain>
    </source>
</reference>
<dbReference type="InterPro" id="IPR038723">
    <property type="entry name" value="ArnR1-like_HTH"/>
</dbReference>
<gene>
    <name evidence="2" type="ORF">CUJ83_00430</name>
</gene>
<protein>
    <recommendedName>
        <fullName evidence="1">ArnR1-like winged helix-turn-helix domain-containing protein</fullName>
    </recommendedName>
</protein>
<sequence length="81" mass="9322">MIEELVGYVSSNIKRKQIIDVLEKNGSDTADHLAKVTRIPRISLEKMLDEMIERDMIKKDNEKYSLTETGDQVVNVTRSLK</sequence>
<dbReference type="InterPro" id="IPR036388">
    <property type="entry name" value="WH-like_DNA-bd_sf"/>
</dbReference>
<dbReference type="SUPFAM" id="SSF46785">
    <property type="entry name" value="Winged helix' DNA-binding domain"/>
    <property type="match status" value="1"/>
</dbReference>
<feature type="domain" description="ArnR1-like winged helix-turn-helix" evidence="1">
    <location>
        <begin position="19"/>
        <end position="79"/>
    </location>
</feature>
<dbReference type="EMBL" id="PGCK01000001">
    <property type="protein sequence ID" value="MCD1293462.1"/>
    <property type="molecule type" value="Genomic_DNA"/>
</dbReference>
<dbReference type="RefSeq" id="WP_230739297.1">
    <property type="nucleotide sequence ID" value="NZ_PGCK01000001.1"/>
</dbReference>
<name>A0AAP2RBX7_9EURY</name>
<comment type="caution">
    <text evidence="2">The sequence shown here is derived from an EMBL/GenBank/DDBJ whole genome shotgun (WGS) entry which is preliminary data.</text>
</comment>
<dbReference type="InterPro" id="IPR036390">
    <property type="entry name" value="WH_DNA-bd_sf"/>
</dbReference>
<organism evidence="2 3">
    <name type="scientific">Methanooceanicella nereidis</name>
    <dbReference type="NCBI Taxonomy" id="2052831"/>
    <lineage>
        <taxon>Archaea</taxon>
        <taxon>Methanobacteriati</taxon>
        <taxon>Methanobacteriota</taxon>
        <taxon>Stenosarchaea group</taxon>
        <taxon>Methanomicrobia</taxon>
        <taxon>Methanocellales</taxon>
        <taxon>Methanocellaceae</taxon>
        <taxon>Methanooceanicella</taxon>
    </lineage>
</organism>
<proteinExistence type="predicted"/>
<evidence type="ECO:0000313" key="3">
    <source>
        <dbReference type="Proteomes" id="UP001320159"/>
    </source>
</evidence>
<evidence type="ECO:0000313" key="2">
    <source>
        <dbReference type="EMBL" id="MCD1293462.1"/>
    </source>
</evidence>
<keyword evidence="3" id="KW-1185">Reference proteome</keyword>